<dbReference type="AlphaFoldDB" id="L8WH92"/>
<reference evidence="1 2" key="1">
    <citation type="journal article" date="2013" name="Nat. Commun.">
        <title>The evolution and pathogenic mechanisms of the rice sheath blight pathogen.</title>
        <authorList>
            <person name="Zheng A."/>
            <person name="Lin R."/>
            <person name="Xu L."/>
            <person name="Qin P."/>
            <person name="Tang C."/>
            <person name="Ai P."/>
            <person name="Zhang D."/>
            <person name="Liu Y."/>
            <person name="Sun Z."/>
            <person name="Feng H."/>
            <person name="Wang Y."/>
            <person name="Chen Y."/>
            <person name="Liang X."/>
            <person name="Fu R."/>
            <person name="Li Q."/>
            <person name="Zhang J."/>
            <person name="Yu X."/>
            <person name="Xie Z."/>
            <person name="Ding L."/>
            <person name="Guan P."/>
            <person name="Tang J."/>
            <person name="Liang Y."/>
            <person name="Wang S."/>
            <person name="Deng Q."/>
            <person name="Li S."/>
            <person name="Zhu J."/>
            <person name="Wang L."/>
            <person name="Liu H."/>
            <person name="Li P."/>
        </authorList>
    </citation>
    <scope>NUCLEOTIDE SEQUENCE [LARGE SCALE GENOMIC DNA]</scope>
    <source>
        <strain evidence="2">AG-1 IA</strain>
    </source>
</reference>
<proteinExistence type="predicted"/>
<evidence type="ECO:0000313" key="2">
    <source>
        <dbReference type="Proteomes" id="UP000011668"/>
    </source>
</evidence>
<gene>
    <name evidence="1" type="ORF">AG1IA_08702</name>
</gene>
<name>L8WH92_THACA</name>
<dbReference type="HOGENOM" id="CLU_2741794_0_0_1"/>
<evidence type="ECO:0000313" key="1">
    <source>
        <dbReference type="EMBL" id="ELU37270.1"/>
    </source>
</evidence>
<dbReference type="Proteomes" id="UP000011668">
    <property type="component" value="Unassembled WGS sequence"/>
</dbReference>
<keyword evidence="2" id="KW-1185">Reference proteome</keyword>
<sequence length="71" mass="7696">MTMVRGRGLDGSRAPTRRPLLRLGTHCISGISLQVNLLTLPKMPAYVQLFNGVLIVGFDELSVGFLINTGL</sequence>
<accession>L8WH92</accession>
<comment type="caution">
    <text evidence="1">The sequence shown here is derived from an EMBL/GenBank/DDBJ whole genome shotgun (WGS) entry which is preliminary data.</text>
</comment>
<dbReference type="EMBL" id="AFRT01002763">
    <property type="protein sequence ID" value="ELU37270.1"/>
    <property type="molecule type" value="Genomic_DNA"/>
</dbReference>
<protein>
    <submittedName>
        <fullName evidence="1">Uncharacterized protein</fullName>
    </submittedName>
</protein>
<organism evidence="1 2">
    <name type="scientific">Thanatephorus cucumeris (strain AG1-IA)</name>
    <name type="common">Rice sheath blight fungus</name>
    <name type="synonym">Rhizoctonia solani</name>
    <dbReference type="NCBI Taxonomy" id="983506"/>
    <lineage>
        <taxon>Eukaryota</taxon>
        <taxon>Fungi</taxon>
        <taxon>Dikarya</taxon>
        <taxon>Basidiomycota</taxon>
        <taxon>Agaricomycotina</taxon>
        <taxon>Agaricomycetes</taxon>
        <taxon>Cantharellales</taxon>
        <taxon>Ceratobasidiaceae</taxon>
        <taxon>Rhizoctonia</taxon>
        <taxon>Rhizoctonia solani AG-1</taxon>
    </lineage>
</organism>